<dbReference type="EMBL" id="JAQQPM010000004">
    <property type="protein sequence ID" value="KAK2070550.1"/>
    <property type="molecule type" value="Genomic_DNA"/>
</dbReference>
<evidence type="ECO:0000313" key="3">
    <source>
        <dbReference type="Proteomes" id="UP001217918"/>
    </source>
</evidence>
<evidence type="ECO:0000313" key="2">
    <source>
        <dbReference type="EMBL" id="KAK2070550.1"/>
    </source>
</evidence>
<dbReference type="SUPFAM" id="SSF50960">
    <property type="entry name" value="TolB, C-terminal domain"/>
    <property type="match status" value="1"/>
</dbReference>
<dbReference type="Gene3D" id="2.130.10.10">
    <property type="entry name" value="YVTN repeat-like/Quinoprotein amine dehydrogenase"/>
    <property type="match status" value="1"/>
</dbReference>
<proteinExistence type="predicted"/>
<dbReference type="InterPro" id="IPR051150">
    <property type="entry name" value="SWT21/TCAB1_mRNA_Telomere"/>
</dbReference>
<name>A0AAD9I4V4_9PEZI</name>
<sequence>MGSLARYHVTEVANSSEPDGLCPSDLPRTRRHGLEKPFFRSAQWSADGSTIFTKSSANRVSSFVVPPDLLSPRESPLTLRPQGTIVLQEPSAAIAPCPSFSILDAGTQVLLTACSQTPIQMLNCFPQAYANSSEPQEQTSQAPVLGTYPLKIPETEAYPLVAALIWPWPNHLVAGAKDLIAVFDVNRPGANIEPYLRIKTIPSRRHISKGHGVGIRGTVSALAAQPGTDVIAAGMWSRKIGLYDMARGGETVTMLGVENALDGLAGEEGSGQGLPSPRDTGGRGIAQLLWSPCGKYLLVNERKAHGLLVYDMRMSKLLAACLTGRASETSQRLSCDVLGSKPDFRRTRVVVDETCLKLWSIRSMDPPQDSAEAEDAQPPDVDVEHMVSEHASPAQQSFESGDSLLPRHLHEQGQGL</sequence>
<dbReference type="AlphaFoldDB" id="A0AAD9I4V4"/>
<comment type="caution">
    <text evidence="2">The sequence shown here is derived from an EMBL/GenBank/DDBJ whole genome shotgun (WGS) entry which is preliminary data.</text>
</comment>
<dbReference type="InterPro" id="IPR015943">
    <property type="entry name" value="WD40/YVTN_repeat-like_dom_sf"/>
</dbReference>
<protein>
    <submittedName>
        <fullName evidence="2">Uncharacterized protein</fullName>
    </submittedName>
</protein>
<dbReference type="PANTHER" id="PTHR13211:SF0">
    <property type="entry name" value="TELOMERASE CAJAL BODY PROTEIN 1"/>
    <property type="match status" value="1"/>
</dbReference>
<reference evidence="2" key="1">
    <citation type="journal article" date="2023" name="Mol. Plant Microbe Interact.">
        <title>Elucidating the Obligate Nature and Biological Capacity of an Invasive Fungal Corn Pathogen.</title>
        <authorList>
            <person name="MacCready J.S."/>
            <person name="Roggenkamp E.M."/>
            <person name="Gdanetz K."/>
            <person name="Chilvers M.I."/>
        </authorList>
    </citation>
    <scope>NUCLEOTIDE SEQUENCE</scope>
    <source>
        <strain evidence="2">PM02</strain>
    </source>
</reference>
<organism evidence="2 3">
    <name type="scientific">Phyllachora maydis</name>
    <dbReference type="NCBI Taxonomy" id="1825666"/>
    <lineage>
        <taxon>Eukaryota</taxon>
        <taxon>Fungi</taxon>
        <taxon>Dikarya</taxon>
        <taxon>Ascomycota</taxon>
        <taxon>Pezizomycotina</taxon>
        <taxon>Sordariomycetes</taxon>
        <taxon>Sordariomycetidae</taxon>
        <taxon>Phyllachorales</taxon>
        <taxon>Phyllachoraceae</taxon>
        <taxon>Phyllachora</taxon>
    </lineage>
</organism>
<gene>
    <name evidence="2" type="ORF">P8C59_005035</name>
</gene>
<keyword evidence="3" id="KW-1185">Reference proteome</keyword>
<evidence type="ECO:0000256" key="1">
    <source>
        <dbReference type="SAM" id="MobiDB-lite"/>
    </source>
</evidence>
<accession>A0AAD9I4V4</accession>
<feature type="region of interest" description="Disordered" evidence="1">
    <location>
        <begin position="366"/>
        <end position="416"/>
    </location>
</feature>
<dbReference type="PANTHER" id="PTHR13211">
    <property type="entry name" value="TELOMERASE CAJAL BODY PROTEIN 1"/>
    <property type="match status" value="1"/>
</dbReference>
<dbReference type="Proteomes" id="UP001217918">
    <property type="component" value="Unassembled WGS sequence"/>
</dbReference>